<dbReference type="GO" id="GO:0071013">
    <property type="term" value="C:catalytic step 2 spliceosome"/>
    <property type="evidence" value="ECO:0007669"/>
    <property type="project" value="TreeGrafter"/>
</dbReference>
<comment type="caution">
    <text evidence="10">The sequence shown here is derived from an EMBL/GenBank/DDBJ whole genome shotgun (WGS) entry which is preliminary data.</text>
</comment>
<feature type="compositionally biased region" description="Low complexity" evidence="9">
    <location>
        <begin position="28"/>
        <end position="46"/>
    </location>
</feature>
<feature type="repeat" description="WD" evidence="8">
    <location>
        <begin position="279"/>
        <end position="310"/>
    </location>
</feature>
<dbReference type="InterPro" id="IPR036322">
    <property type="entry name" value="WD40_repeat_dom_sf"/>
</dbReference>
<dbReference type="InterPro" id="IPR020472">
    <property type="entry name" value="WD40_PAC1"/>
</dbReference>
<feature type="repeat" description="WD" evidence="8">
    <location>
        <begin position="470"/>
        <end position="512"/>
    </location>
</feature>
<name>K2NX63_TRYCR</name>
<dbReference type="InterPro" id="IPR001680">
    <property type="entry name" value="WD40_rpt"/>
</dbReference>
<evidence type="ECO:0000256" key="7">
    <source>
        <dbReference type="ARBA" id="ARBA00038145"/>
    </source>
</evidence>
<reference evidence="10 11" key="1">
    <citation type="journal article" date="2012" name="BMC Genomics">
        <title>Comparative genomic analysis of human infective Trypanosoma cruzi lineages with the bat-restricted subspecies T. cruzi marinkellei.</title>
        <authorList>
            <person name="Franzen O."/>
            <person name="Talavera-Lopez C."/>
            <person name="Ochaya S."/>
            <person name="Butler C.E."/>
            <person name="Messenger L.A."/>
            <person name="Lewis M.D."/>
            <person name="Llewellyn M.S."/>
            <person name="Marinkelle C.J."/>
            <person name="Tyler K.M."/>
            <person name="Miles M.A."/>
            <person name="Andersson B."/>
        </authorList>
    </citation>
    <scope>NUCLEOTIDE SEQUENCE [LARGE SCALE GENOMIC DNA]</scope>
    <source>
        <strain evidence="10 11">B7</strain>
    </source>
</reference>
<accession>K2NX63</accession>
<keyword evidence="3 8" id="KW-0853">WD repeat</keyword>
<evidence type="ECO:0000256" key="4">
    <source>
        <dbReference type="ARBA" id="ARBA00022737"/>
    </source>
</evidence>
<dbReference type="GO" id="GO:0005737">
    <property type="term" value="C:cytoplasm"/>
    <property type="evidence" value="ECO:0007669"/>
    <property type="project" value="UniProtKB-SubCell"/>
</dbReference>
<organism evidence="10 11">
    <name type="scientific">Trypanosoma cruzi marinkellei</name>
    <dbReference type="NCBI Taxonomy" id="85056"/>
    <lineage>
        <taxon>Eukaryota</taxon>
        <taxon>Discoba</taxon>
        <taxon>Euglenozoa</taxon>
        <taxon>Kinetoplastea</taxon>
        <taxon>Metakinetoplastina</taxon>
        <taxon>Trypanosomatida</taxon>
        <taxon>Trypanosomatidae</taxon>
        <taxon>Trypanosoma</taxon>
        <taxon>Schizotrypanum</taxon>
    </lineage>
</organism>
<feature type="region of interest" description="Disordered" evidence="9">
    <location>
        <begin position="28"/>
        <end position="53"/>
    </location>
</feature>
<gene>
    <name evidence="10" type="ORF">MOQ_000133</name>
</gene>
<sequence length="642" mass="69348">MDVFRPGLSGAFNGGGLEHLLLQQQQQQQQQLTNATTTGTSVAGAAPSRMVGSGNVSAHATVHVTTSTEVDPFDEKRIDEIRRTLRMLEDIGHGRHIINWTELVDPSQPVESAKKISAALARPTTVPGAISNVAECITTPAHLSIVALLDPPFLAKVRDAVLQDLLNALTMVHESSPMPVCSEMLVEMVKLNLVVLRGVASTLEALLSDPNSRRAAIAALGKLADQKRGNEVFLGAMQNLEPLVRMIDEPEYEYDCLAISRLLGWGGAHKTASLVPVKRMDHSSPVTAMTYFRQRDELVSATFDGAVTIWGSPHPSTGDVKAAVALDLPQYCVPVAMDGPPRGNYLLIAGMPFPAVNVQAMEIERERGNINSNVMNNSLNSSGKKRSSFATVTRGPIVRLLTCNESTGAWTSGETITRKENVTLTTAAALASFVVCTAESGPSDKLSESGLQHDLVLLNGHTSQFLRRFERVHDDYTTIIRAADDGDRILFTGSRDSVVKVWDIRSGNNRAGLTTAATMNTLATPLHRLKGNHTDTITAIVPHRKALLTASLDGSFLVWDARRMTAPMHEVRLKDPILDLTLADSGYVVISTARGLKLFSLESLKAHDIIPNVAFTQLKTNNDGSIIFAAGNSGVSIYALHR</sequence>
<dbReference type="InterPro" id="IPR019775">
    <property type="entry name" value="WD40_repeat_CS"/>
</dbReference>
<dbReference type="InterPro" id="IPR015943">
    <property type="entry name" value="WD40/YVTN_repeat-like_dom_sf"/>
</dbReference>
<dbReference type="GO" id="GO:0005840">
    <property type="term" value="C:ribosome"/>
    <property type="evidence" value="ECO:0007669"/>
    <property type="project" value="UniProtKB-KW"/>
</dbReference>
<keyword evidence="6" id="KW-0687">Ribonucleoprotein</keyword>
<dbReference type="PROSITE" id="PS50294">
    <property type="entry name" value="WD_REPEATS_REGION"/>
    <property type="match status" value="1"/>
</dbReference>
<comment type="subcellular location">
    <subcellularLocation>
        <location evidence="1">Cytoplasm</location>
    </subcellularLocation>
</comment>
<evidence type="ECO:0000256" key="1">
    <source>
        <dbReference type="ARBA" id="ARBA00004496"/>
    </source>
</evidence>
<dbReference type="SMART" id="SM00320">
    <property type="entry name" value="WD40"/>
    <property type="match status" value="4"/>
</dbReference>
<dbReference type="GO" id="GO:0000398">
    <property type="term" value="P:mRNA splicing, via spliceosome"/>
    <property type="evidence" value="ECO:0007669"/>
    <property type="project" value="TreeGrafter"/>
</dbReference>
<evidence type="ECO:0000256" key="2">
    <source>
        <dbReference type="ARBA" id="ARBA00022490"/>
    </source>
</evidence>
<comment type="similarity">
    <text evidence="7">Belongs to the WD repeat MORG1 family.</text>
</comment>
<protein>
    <submittedName>
        <fullName evidence="10">Uncharacterized protein</fullName>
    </submittedName>
</protein>
<evidence type="ECO:0000256" key="9">
    <source>
        <dbReference type="SAM" id="MobiDB-lite"/>
    </source>
</evidence>
<dbReference type="PANTHER" id="PTHR22842">
    <property type="entry name" value="WD40 REPEAT PROTEIN"/>
    <property type="match status" value="1"/>
</dbReference>
<evidence type="ECO:0000313" key="10">
    <source>
        <dbReference type="EMBL" id="EKF39636.1"/>
    </source>
</evidence>
<keyword evidence="2" id="KW-0963">Cytoplasm</keyword>
<keyword evidence="11" id="KW-1185">Reference proteome</keyword>
<dbReference type="AlphaFoldDB" id="K2NX63"/>
<dbReference type="PROSITE" id="PS50082">
    <property type="entry name" value="WD_REPEATS_2"/>
    <property type="match status" value="2"/>
</dbReference>
<keyword evidence="5" id="KW-0689">Ribosomal protein</keyword>
<dbReference type="PANTHER" id="PTHR22842:SF3">
    <property type="entry name" value="WD REPEAT DOMAIN-CONTAINING PROTEIN 83"/>
    <property type="match status" value="1"/>
</dbReference>
<evidence type="ECO:0000313" key="11">
    <source>
        <dbReference type="Proteomes" id="UP000007350"/>
    </source>
</evidence>
<dbReference type="Pfam" id="PF00400">
    <property type="entry name" value="WD40"/>
    <property type="match status" value="2"/>
</dbReference>
<proteinExistence type="inferred from homology"/>
<evidence type="ECO:0000256" key="8">
    <source>
        <dbReference type="PROSITE-ProRule" id="PRU00221"/>
    </source>
</evidence>
<evidence type="ECO:0000256" key="5">
    <source>
        <dbReference type="ARBA" id="ARBA00022980"/>
    </source>
</evidence>
<evidence type="ECO:0000256" key="3">
    <source>
        <dbReference type="ARBA" id="ARBA00022574"/>
    </source>
</evidence>
<dbReference type="SUPFAM" id="SSF50978">
    <property type="entry name" value="WD40 repeat-like"/>
    <property type="match status" value="1"/>
</dbReference>
<dbReference type="EMBL" id="AHKC01000660">
    <property type="protein sequence ID" value="EKF39636.1"/>
    <property type="molecule type" value="Genomic_DNA"/>
</dbReference>
<dbReference type="PROSITE" id="PS00678">
    <property type="entry name" value="WD_REPEATS_1"/>
    <property type="match status" value="1"/>
</dbReference>
<dbReference type="Gene3D" id="2.130.10.10">
    <property type="entry name" value="YVTN repeat-like/Quinoprotein amine dehydrogenase"/>
    <property type="match status" value="1"/>
</dbReference>
<dbReference type="OrthoDB" id="1930760at2759"/>
<dbReference type="InterPro" id="IPR051980">
    <property type="entry name" value="WD_repeat_MORG1"/>
</dbReference>
<keyword evidence="4" id="KW-0677">Repeat</keyword>
<dbReference type="Proteomes" id="UP000007350">
    <property type="component" value="Unassembled WGS sequence"/>
</dbReference>
<dbReference type="PRINTS" id="PR00320">
    <property type="entry name" value="GPROTEINBRPT"/>
</dbReference>
<evidence type="ECO:0000256" key="6">
    <source>
        <dbReference type="ARBA" id="ARBA00023274"/>
    </source>
</evidence>